<sequence length="715" mass="80130">MKWLKILDPWTQYRRPQESVASSISTTEKISPQSTSKSEGDLLQGPISAAHSTADVRESERTKYAALSHGYVILPSGPYLAYPRPIGSSPISSAIPLPVTVIASEEVEINGPWLAAELSRLQDNDDVYSDDFQSNMIFSCRSSAVDNQRPRLDQTAEMLLGEQRTVHYVVAGSQSWQSGPYFSLNGIIYEAWKLYPDNAEAFYFSIVPDPDDRNHFIPLAISAFDSVRTVAVPSRHYFKQSKEKPLNGLRIAIKDIYDLNGIRTAASNRAFRDLYPPRRKTASAIQKLINDGAVIVGKTKTTTFADRELATQDWIDTHSPFNPRGDGYVWGGGSSTGSAAAVAAYNWLDFAIGSDTSGSARGPAANHGIYGFRPTFCATAMDGVVPSSVLFDTPAFFARDVKSAQQFAKTWYKLKSVEDLQKSKSWHPRKLLWPIEYCDRQSKYVVTHNEEVHAKFERFVSVLEVFLGVQRTVVSLRDLWNKRDRHQPGPSFDEYFKYTYEAILNRDSYTNSIGFVKDYQKVFGWHPYLPPSIMNRWKRGKSITEGEREHAVSQVSDFKKWFEGEVLGDDGSTSTSAVMVWPWTVGSPNYLDLPRPEPNADYGYGFQPTYTSSFTGCPEFVFPSKPKTAHNFAETDEEIVGTWSYDSKVSGQQERLPVAASLMGASGLDYELITFARQFLVESELPDAVETGREMLGPDPAKKARKVDPPAYRSR</sequence>
<dbReference type="Proteomes" id="UP000664534">
    <property type="component" value="Unassembled WGS sequence"/>
</dbReference>
<feature type="region of interest" description="Disordered" evidence="1">
    <location>
        <begin position="691"/>
        <end position="715"/>
    </location>
</feature>
<evidence type="ECO:0008006" key="6">
    <source>
        <dbReference type="Google" id="ProtNLM"/>
    </source>
</evidence>
<gene>
    <name evidence="4" type="ORF">IMSHALPRED_002922</name>
</gene>
<dbReference type="Pfam" id="PF26053">
    <property type="entry name" value="DUF8016"/>
    <property type="match status" value="1"/>
</dbReference>
<dbReference type="InterPro" id="IPR023631">
    <property type="entry name" value="Amidase_dom"/>
</dbReference>
<proteinExistence type="predicted"/>
<comment type="caution">
    <text evidence="4">The sequence shown here is derived from an EMBL/GenBank/DDBJ whole genome shotgun (WGS) entry which is preliminary data.</text>
</comment>
<dbReference type="PANTHER" id="PTHR46310">
    <property type="entry name" value="AMIDASE 1"/>
    <property type="match status" value="1"/>
</dbReference>
<feature type="domain" description="Amidase" evidence="2">
    <location>
        <begin position="223"/>
        <end position="413"/>
    </location>
</feature>
<organism evidence="4 5">
    <name type="scientific">Imshaugia aleurites</name>
    <dbReference type="NCBI Taxonomy" id="172621"/>
    <lineage>
        <taxon>Eukaryota</taxon>
        <taxon>Fungi</taxon>
        <taxon>Dikarya</taxon>
        <taxon>Ascomycota</taxon>
        <taxon>Pezizomycotina</taxon>
        <taxon>Lecanoromycetes</taxon>
        <taxon>OSLEUM clade</taxon>
        <taxon>Lecanoromycetidae</taxon>
        <taxon>Lecanorales</taxon>
        <taxon>Lecanorineae</taxon>
        <taxon>Parmeliaceae</taxon>
        <taxon>Imshaugia</taxon>
    </lineage>
</organism>
<evidence type="ECO:0000259" key="2">
    <source>
        <dbReference type="Pfam" id="PF01425"/>
    </source>
</evidence>
<dbReference type="AlphaFoldDB" id="A0A8H3J6S4"/>
<dbReference type="InterPro" id="IPR036928">
    <property type="entry name" value="AS_sf"/>
</dbReference>
<keyword evidence="5" id="KW-1185">Reference proteome</keyword>
<feature type="domain" description="Scytalone dehydratase-like protein Arp1 N-terminal" evidence="3">
    <location>
        <begin position="93"/>
        <end position="182"/>
    </location>
</feature>
<evidence type="ECO:0000256" key="1">
    <source>
        <dbReference type="SAM" id="MobiDB-lite"/>
    </source>
</evidence>
<evidence type="ECO:0000313" key="4">
    <source>
        <dbReference type="EMBL" id="CAF9941827.1"/>
    </source>
</evidence>
<dbReference type="Pfam" id="PF01425">
    <property type="entry name" value="Amidase"/>
    <property type="match status" value="1"/>
</dbReference>
<dbReference type="InterPro" id="IPR058329">
    <property type="entry name" value="Arp1_N"/>
</dbReference>
<evidence type="ECO:0000313" key="5">
    <source>
        <dbReference type="Proteomes" id="UP000664534"/>
    </source>
</evidence>
<dbReference type="EMBL" id="CAJPDT010000158">
    <property type="protein sequence ID" value="CAF9941827.1"/>
    <property type="molecule type" value="Genomic_DNA"/>
</dbReference>
<reference evidence="4" key="1">
    <citation type="submission" date="2021-03" db="EMBL/GenBank/DDBJ databases">
        <authorList>
            <person name="Tagirdzhanova G."/>
        </authorList>
    </citation>
    <scope>NUCLEOTIDE SEQUENCE</scope>
</reference>
<feature type="region of interest" description="Disordered" evidence="1">
    <location>
        <begin position="17"/>
        <end position="43"/>
    </location>
</feature>
<name>A0A8H3J6S4_9LECA</name>
<dbReference type="SUPFAM" id="SSF75304">
    <property type="entry name" value="Amidase signature (AS) enzymes"/>
    <property type="match status" value="1"/>
</dbReference>
<dbReference type="OrthoDB" id="5423360at2759"/>
<accession>A0A8H3J6S4</accession>
<feature type="compositionally biased region" description="Polar residues" evidence="1">
    <location>
        <begin position="19"/>
        <end position="37"/>
    </location>
</feature>
<dbReference type="Gene3D" id="3.90.1300.10">
    <property type="entry name" value="Amidase signature (AS) domain"/>
    <property type="match status" value="1"/>
</dbReference>
<protein>
    <recommendedName>
        <fullName evidence="6">Amidase domain-containing protein</fullName>
    </recommendedName>
</protein>
<dbReference type="PANTHER" id="PTHR46310:SF7">
    <property type="entry name" value="AMIDASE 1"/>
    <property type="match status" value="1"/>
</dbReference>
<evidence type="ECO:0000259" key="3">
    <source>
        <dbReference type="Pfam" id="PF26053"/>
    </source>
</evidence>